<evidence type="ECO:0000256" key="7">
    <source>
        <dbReference type="SAM" id="MobiDB-lite"/>
    </source>
</evidence>
<feature type="region of interest" description="Disordered" evidence="7">
    <location>
        <begin position="68"/>
        <end position="91"/>
    </location>
</feature>
<evidence type="ECO:0000256" key="1">
    <source>
        <dbReference type="ARBA" id="ARBA00004162"/>
    </source>
</evidence>
<feature type="transmembrane region" description="Helical" evidence="8">
    <location>
        <begin position="12"/>
        <end position="31"/>
    </location>
</feature>
<organism evidence="9 10">
    <name type="scientific">Pantoea wallisii</name>
    <dbReference type="NCBI Taxonomy" id="1076551"/>
    <lineage>
        <taxon>Bacteria</taxon>
        <taxon>Pseudomonadati</taxon>
        <taxon>Pseudomonadota</taxon>
        <taxon>Gammaproteobacteria</taxon>
        <taxon>Enterobacterales</taxon>
        <taxon>Erwiniaceae</taxon>
        <taxon>Pantoea</taxon>
    </lineage>
</organism>
<keyword evidence="2" id="KW-1003">Cell membrane</keyword>
<name>A0A1X1DEF0_9GAMM</name>
<feature type="compositionally biased region" description="Basic and acidic residues" evidence="7">
    <location>
        <begin position="79"/>
        <end position="91"/>
    </location>
</feature>
<dbReference type="RefSeq" id="WP_128599393.1">
    <property type="nucleotide sequence ID" value="NZ_MLFS01000002.1"/>
</dbReference>
<evidence type="ECO:0000313" key="9">
    <source>
        <dbReference type="EMBL" id="ORM75086.1"/>
    </source>
</evidence>
<keyword evidence="5 8" id="KW-0472">Membrane</keyword>
<dbReference type="STRING" id="1076551.HA48_01115"/>
<evidence type="ECO:0000256" key="5">
    <source>
        <dbReference type="ARBA" id="ARBA00023136"/>
    </source>
</evidence>
<dbReference type="EMBL" id="MLFS01000002">
    <property type="protein sequence ID" value="ORM75086.1"/>
    <property type="molecule type" value="Genomic_DNA"/>
</dbReference>
<dbReference type="Proteomes" id="UP000193104">
    <property type="component" value="Unassembled WGS sequence"/>
</dbReference>
<evidence type="ECO:0000256" key="6">
    <source>
        <dbReference type="SAM" id="Coils"/>
    </source>
</evidence>
<keyword evidence="6" id="KW-0175">Coiled coil</keyword>
<reference evidence="9 10" key="1">
    <citation type="journal article" date="2017" name="Antonie Van Leeuwenhoek">
        <title>Phylogenomic resolution of the bacterial genus Pantoea and its relationship with Erwinia and Tatumella.</title>
        <authorList>
            <person name="Palmer M."/>
            <person name="Steenkamp E.T."/>
            <person name="Coetzee M.P."/>
            <person name="Chan W.Y."/>
            <person name="van Zyl E."/>
            <person name="De Maayer P."/>
            <person name="Coutinho T.A."/>
            <person name="Blom J."/>
            <person name="Smits T.H."/>
            <person name="Duffy B."/>
            <person name="Venter S.N."/>
        </authorList>
    </citation>
    <scope>NUCLEOTIDE SEQUENCE [LARGE SCALE GENOMIC DNA]</scope>
    <source>
        <strain evidence="9 10">LMG 26277</strain>
    </source>
</reference>
<comment type="subcellular location">
    <subcellularLocation>
        <location evidence="1">Cell membrane</location>
        <topology evidence="1">Single-pass membrane protein</topology>
    </subcellularLocation>
</comment>
<evidence type="ECO:0000256" key="4">
    <source>
        <dbReference type="ARBA" id="ARBA00022989"/>
    </source>
</evidence>
<keyword evidence="4 8" id="KW-1133">Transmembrane helix</keyword>
<gene>
    <name evidence="9" type="ORF">HA48_01115</name>
</gene>
<evidence type="ECO:0008006" key="11">
    <source>
        <dbReference type="Google" id="ProtNLM"/>
    </source>
</evidence>
<dbReference type="Pfam" id="PF13974">
    <property type="entry name" value="YebO"/>
    <property type="match status" value="1"/>
</dbReference>
<sequence length="91" mass="10375">MNELAANTSPLFNYGVLAIILVVAFIAWFFVNRASVRASEQIQLLEALLEEQKKQNALLRRLIDAQPESKAMQDEEDAADSRDFIRLIPER</sequence>
<keyword evidence="10" id="KW-1185">Reference proteome</keyword>
<evidence type="ECO:0000256" key="8">
    <source>
        <dbReference type="SAM" id="Phobius"/>
    </source>
</evidence>
<accession>A0A1X1DEF0</accession>
<dbReference type="InterPro" id="IPR025594">
    <property type="entry name" value="YebO"/>
</dbReference>
<dbReference type="OrthoDB" id="6485757at2"/>
<dbReference type="AlphaFoldDB" id="A0A1X1DEF0"/>
<feature type="coiled-coil region" evidence="6">
    <location>
        <begin position="35"/>
        <end position="65"/>
    </location>
</feature>
<dbReference type="GO" id="GO:0005886">
    <property type="term" value="C:plasma membrane"/>
    <property type="evidence" value="ECO:0007669"/>
    <property type="project" value="UniProtKB-SubCell"/>
</dbReference>
<comment type="caution">
    <text evidence="9">The sequence shown here is derived from an EMBL/GenBank/DDBJ whole genome shotgun (WGS) entry which is preliminary data.</text>
</comment>
<evidence type="ECO:0000256" key="2">
    <source>
        <dbReference type="ARBA" id="ARBA00022475"/>
    </source>
</evidence>
<evidence type="ECO:0000313" key="10">
    <source>
        <dbReference type="Proteomes" id="UP000193104"/>
    </source>
</evidence>
<keyword evidence="3 8" id="KW-0812">Transmembrane</keyword>
<proteinExistence type="predicted"/>
<evidence type="ECO:0000256" key="3">
    <source>
        <dbReference type="ARBA" id="ARBA00022692"/>
    </source>
</evidence>
<protein>
    <recommendedName>
        <fullName evidence="11">YebO family protein</fullName>
    </recommendedName>
</protein>